<gene>
    <name evidence="3" type="ORF">ICL16_18360</name>
</gene>
<organism evidence="3 4">
    <name type="scientific">Iningainema tapete BLCC-T55</name>
    <dbReference type="NCBI Taxonomy" id="2748662"/>
    <lineage>
        <taxon>Bacteria</taxon>
        <taxon>Bacillati</taxon>
        <taxon>Cyanobacteriota</taxon>
        <taxon>Cyanophyceae</taxon>
        <taxon>Nostocales</taxon>
        <taxon>Scytonemataceae</taxon>
        <taxon>Iningainema tapete</taxon>
    </lineage>
</organism>
<name>A0A8J6XIM3_9CYAN</name>
<feature type="domain" description="ORC1/DEAH AAA+ ATPase" evidence="2">
    <location>
        <begin position="1"/>
        <end position="95"/>
    </location>
</feature>
<sequence>MVIGDPGAGKTFLAKQVQQQVDGIYAIYTGSVKICLVSIAEQLECPITNEDDKPLTSDQLKEEISLNLGTNILIVDNIHRFPASLKYWLEGLHELGATMLLLGVKRDLEGVSFKVPRLKLEPLAEGDVRSLIWKELASRKLQIPSYKVAELATSSGGNPMLAKRLIDEIESGVDDPNLSDGDVYLDVSPVIMASMGLLAAVRFIGLALHDRSLYILGGLSLALFVSLRYLGMMLPKEDRRR</sequence>
<proteinExistence type="predicted"/>
<evidence type="ECO:0000259" key="2">
    <source>
        <dbReference type="Pfam" id="PF13401"/>
    </source>
</evidence>
<dbReference type="SUPFAM" id="SSF52540">
    <property type="entry name" value="P-loop containing nucleoside triphosphate hydrolases"/>
    <property type="match status" value="1"/>
</dbReference>
<protein>
    <recommendedName>
        <fullName evidence="2">ORC1/DEAH AAA+ ATPase domain-containing protein</fullName>
    </recommendedName>
</protein>
<evidence type="ECO:0000313" key="4">
    <source>
        <dbReference type="Proteomes" id="UP000629098"/>
    </source>
</evidence>
<dbReference type="Proteomes" id="UP000629098">
    <property type="component" value="Unassembled WGS sequence"/>
</dbReference>
<feature type="transmembrane region" description="Helical" evidence="1">
    <location>
        <begin position="213"/>
        <end position="231"/>
    </location>
</feature>
<dbReference type="Gene3D" id="3.40.50.300">
    <property type="entry name" value="P-loop containing nucleotide triphosphate hydrolases"/>
    <property type="match status" value="1"/>
</dbReference>
<comment type="caution">
    <text evidence="3">The sequence shown here is derived from an EMBL/GenBank/DDBJ whole genome shotgun (WGS) entry which is preliminary data.</text>
</comment>
<keyword evidence="1" id="KW-1133">Transmembrane helix</keyword>
<dbReference type="EMBL" id="JACXAE010000062">
    <property type="protein sequence ID" value="MBD2773980.1"/>
    <property type="molecule type" value="Genomic_DNA"/>
</dbReference>
<dbReference type="Pfam" id="PF13401">
    <property type="entry name" value="AAA_22"/>
    <property type="match status" value="1"/>
</dbReference>
<dbReference type="GO" id="GO:0016887">
    <property type="term" value="F:ATP hydrolysis activity"/>
    <property type="evidence" value="ECO:0007669"/>
    <property type="project" value="InterPro"/>
</dbReference>
<dbReference type="InterPro" id="IPR027417">
    <property type="entry name" value="P-loop_NTPase"/>
</dbReference>
<keyword evidence="1" id="KW-0472">Membrane</keyword>
<evidence type="ECO:0000313" key="3">
    <source>
        <dbReference type="EMBL" id="MBD2773980.1"/>
    </source>
</evidence>
<evidence type="ECO:0000256" key="1">
    <source>
        <dbReference type="SAM" id="Phobius"/>
    </source>
</evidence>
<dbReference type="InterPro" id="IPR049945">
    <property type="entry name" value="AAA_22"/>
</dbReference>
<dbReference type="AlphaFoldDB" id="A0A8J6XIM3"/>
<reference evidence="3" key="1">
    <citation type="submission" date="2020-09" db="EMBL/GenBank/DDBJ databases">
        <title>Iningainema tapete sp. nov. (Scytonemataceae, Cyanobacteria) from greenhouses in central Florida (USA) produces two types of nodularin with biosynthetic potential for microcystin-LR and anabaenopeptins.</title>
        <authorList>
            <person name="Berthold D.E."/>
            <person name="Lefler F.W."/>
            <person name="Huang I.-S."/>
            <person name="Abdulla H."/>
            <person name="Zimba P.V."/>
            <person name="Laughinghouse H.D. IV."/>
        </authorList>
    </citation>
    <scope>NUCLEOTIDE SEQUENCE</scope>
    <source>
        <strain evidence="3">BLCCT55</strain>
    </source>
</reference>
<keyword evidence="4" id="KW-1185">Reference proteome</keyword>
<accession>A0A8J6XIM3</accession>
<keyword evidence="1" id="KW-0812">Transmembrane</keyword>